<reference evidence="1" key="1">
    <citation type="submission" date="2022-02" db="EMBL/GenBank/DDBJ databases">
        <title>Crop Bioprotection Bacillus Genome Sequencing.</title>
        <authorList>
            <person name="Dunlap C."/>
        </authorList>
    </citation>
    <scope>NUCLEOTIDE SEQUENCE</scope>
    <source>
        <strain evidence="1">M18B4</strain>
    </source>
</reference>
<dbReference type="Pfam" id="PF07366">
    <property type="entry name" value="SnoaL"/>
    <property type="match status" value="1"/>
</dbReference>
<name>A0A9Q4H7R5_BACSC</name>
<evidence type="ECO:0000313" key="2">
    <source>
        <dbReference type="Proteomes" id="UP001070352"/>
    </source>
</evidence>
<dbReference type="SUPFAM" id="SSF54427">
    <property type="entry name" value="NTF2-like"/>
    <property type="match status" value="1"/>
</dbReference>
<evidence type="ECO:0000313" key="1">
    <source>
        <dbReference type="EMBL" id="MCY8119131.1"/>
    </source>
</evidence>
<dbReference type="PANTHER" id="PTHR38436:SF1">
    <property type="entry name" value="ESTER CYCLASE"/>
    <property type="match status" value="1"/>
</dbReference>
<gene>
    <name evidence="1" type="ORF">MOC45_00695</name>
</gene>
<accession>A0A9Q4H7R5</accession>
<sequence>MPIQAMIAEGDLVAVYFICEGKHTGTPFAGVPATGKSVTFSLMILLRISDGKMIEHRSHVDVRDILRQLGVPA</sequence>
<proteinExistence type="predicted"/>
<dbReference type="PANTHER" id="PTHR38436">
    <property type="entry name" value="POLYKETIDE CYCLASE SNOAL-LIKE DOMAIN"/>
    <property type="match status" value="1"/>
</dbReference>
<comment type="caution">
    <text evidence="1">The sequence shown here is derived from an EMBL/GenBank/DDBJ whole genome shotgun (WGS) entry which is preliminary data.</text>
</comment>
<dbReference type="InterPro" id="IPR009959">
    <property type="entry name" value="Cyclase_SnoaL-like"/>
</dbReference>
<protein>
    <submittedName>
        <fullName evidence="1">Ester cyclase</fullName>
    </submittedName>
</protein>
<dbReference type="InterPro" id="IPR032710">
    <property type="entry name" value="NTF2-like_dom_sf"/>
</dbReference>
<dbReference type="Proteomes" id="UP001070352">
    <property type="component" value="Unassembled WGS sequence"/>
</dbReference>
<dbReference type="RefSeq" id="WP_003225253.1">
    <property type="nucleotide sequence ID" value="NZ_CBCRWV010000006.1"/>
</dbReference>
<dbReference type="EMBL" id="JALANJ010000001">
    <property type="protein sequence ID" value="MCY8119131.1"/>
    <property type="molecule type" value="Genomic_DNA"/>
</dbReference>
<organism evidence="1 2">
    <name type="scientific">Bacillus spizizenii</name>
    <name type="common">Bacillus subtilis subsp. spizizenii</name>
    <dbReference type="NCBI Taxonomy" id="96241"/>
    <lineage>
        <taxon>Bacteria</taxon>
        <taxon>Bacillati</taxon>
        <taxon>Bacillota</taxon>
        <taxon>Bacilli</taxon>
        <taxon>Bacillales</taxon>
        <taxon>Bacillaceae</taxon>
        <taxon>Bacillus</taxon>
    </lineage>
</organism>
<dbReference type="Gene3D" id="3.10.450.50">
    <property type="match status" value="1"/>
</dbReference>
<dbReference type="GO" id="GO:0030638">
    <property type="term" value="P:polyketide metabolic process"/>
    <property type="evidence" value="ECO:0007669"/>
    <property type="project" value="InterPro"/>
</dbReference>
<dbReference type="AlphaFoldDB" id="A0A9Q4H7R5"/>